<evidence type="ECO:0000313" key="3">
    <source>
        <dbReference type="Proteomes" id="UP000183832"/>
    </source>
</evidence>
<evidence type="ECO:0000256" key="1">
    <source>
        <dbReference type="SAM" id="Phobius"/>
    </source>
</evidence>
<dbReference type="AlphaFoldDB" id="A0A1J1HQ15"/>
<keyword evidence="1" id="KW-0812">Transmembrane</keyword>
<feature type="transmembrane region" description="Helical" evidence="1">
    <location>
        <begin position="32"/>
        <end position="51"/>
    </location>
</feature>
<gene>
    <name evidence="2" type="ORF">CLUMA_CG003220</name>
</gene>
<keyword evidence="1" id="KW-1133">Transmembrane helix</keyword>
<protein>
    <submittedName>
        <fullName evidence="2">CLUMA_CG003220, isoform A</fullName>
    </submittedName>
</protein>
<reference evidence="2 3" key="1">
    <citation type="submission" date="2015-04" db="EMBL/GenBank/DDBJ databases">
        <authorList>
            <person name="Syromyatnikov M.Y."/>
            <person name="Popov V.N."/>
        </authorList>
    </citation>
    <scope>NUCLEOTIDE SEQUENCE [LARGE SCALE GENOMIC DNA]</scope>
</reference>
<organism evidence="2 3">
    <name type="scientific">Clunio marinus</name>
    <dbReference type="NCBI Taxonomy" id="568069"/>
    <lineage>
        <taxon>Eukaryota</taxon>
        <taxon>Metazoa</taxon>
        <taxon>Ecdysozoa</taxon>
        <taxon>Arthropoda</taxon>
        <taxon>Hexapoda</taxon>
        <taxon>Insecta</taxon>
        <taxon>Pterygota</taxon>
        <taxon>Neoptera</taxon>
        <taxon>Endopterygota</taxon>
        <taxon>Diptera</taxon>
        <taxon>Nematocera</taxon>
        <taxon>Chironomoidea</taxon>
        <taxon>Chironomidae</taxon>
        <taxon>Clunio</taxon>
    </lineage>
</organism>
<keyword evidence="1" id="KW-0472">Membrane</keyword>
<name>A0A1J1HQ15_9DIPT</name>
<accession>A0A1J1HQ15</accession>
<dbReference type="Proteomes" id="UP000183832">
    <property type="component" value="Unassembled WGS sequence"/>
</dbReference>
<dbReference type="EMBL" id="CVRI01000012">
    <property type="protein sequence ID" value="CRK89484.1"/>
    <property type="molecule type" value="Genomic_DNA"/>
</dbReference>
<sequence>MHKRAMESFSLKYQEKLLLISYLIKNLKHFPALLETFLIPLTINLVFIIIVDTNVNKNNKETQTQDNVGVESRGNFLSYFNVIFSDSHFKVADNKNIKHFAHLAQFQL</sequence>
<proteinExistence type="predicted"/>
<evidence type="ECO:0000313" key="2">
    <source>
        <dbReference type="EMBL" id="CRK89484.1"/>
    </source>
</evidence>
<keyword evidence="3" id="KW-1185">Reference proteome</keyword>